<keyword evidence="9" id="KW-1185">Reference proteome</keyword>
<accession>A0ABY7EF71</accession>
<protein>
    <submittedName>
        <fullName evidence="8">CP1A1-like protein</fullName>
    </submittedName>
</protein>
<evidence type="ECO:0000256" key="7">
    <source>
        <dbReference type="RuleBase" id="RU000461"/>
    </source>
</evidence>
<proteinExistence type="inferred from homology"/>
<dbReference type="PANTHER" id="PTHR24303:SF31">
    <property type="entry name" value="CYTOCHROME P450 307A1-RELATED"/>
    <property type="match status" value="1"/>
</dbReference>
<dbReference type="PRINTS" id="PR00463">
    <property type="entry name" value="EP450I"/>
</dbReference>
<dbReference type="Proteomes" id="UP001164746">
    <property type="component" value="Chromosome 6"/>
</dbReference>
<dbReference type="InterPro" id="IPR036396">
    <property type="entry name" value="Cyt_P450_sf"/>
</dbReference>
<evidence type="ECO:0000256" key="2">
    <source>
        <dbReference type="ARBA" id="ARBA00010617"/>
    </source>
</evidence>
<dbReference type="InterPro" id="IPR001128">
    <property type="entry name" value="Cyt_P450"/>
</dbReference>
<evidence type="ECO:0000313" key="9">
    <source>
        <dbReference type="Proteomes" id="UP001164746"/>
    </source>
</evidence>
<dbReference type="PANTHER" id="PTHR24303">
    <property type="entry name" value="HEME-BINDING MONOOXYGENASE FAMILY"/>
    <property type="match status" value="1"/>
</dbReference>
<dbReference type="Pfam" id="PF00067">
    <property type="entry name" value="p450"/>
    <property type="match status" value="1"/>
</dbReference>
<dbReference type="PRINTS" id="PR00385">
    <property type="entry name" value="P450"/>
</dbReference>
<evidence type="ECO:0000256" key="6">
    <source>
        <dbReference type="ARBA" id="ARBA00023033"/>
    </source>
</evidence>
<keyword evidence="6 7" id="KW-0503">Monooxygenase</keyword>
<dbReference type="SUPFAM" id="SSF48264">
    <property type="entry name" value="Cytochrome P450"/>
    <property type="match status" value="1"/>
</dbReference>
<evidence type="ECO:0000256" key="5">
    <source>
        <dbReference type="ARBA" id="ARBA00023004"/>
    </source>
</evidence>
<organism evidence="8 9">
    <name type="scientific">Mya arenaria</name>
    <name type="common">Soft-shell clam</name>
    <dbReference type="NCBI Taxonomy" id="6604"/>
    <lineage>
        <taxon>Eukaryota</taxon>
        <taxon>Metazoa</taxon>
        <taxon>Spiralia</taxon>
        <taxon>Lophotrochozoa</taxon>
        <taxon>Mollusca</taxon>
        <taxon>Bivalvia</taxon>
        <taxon>Autobranchia</taxon>
        <taxon>Heteroconchia</taxon>
        <taxon>Euheterodonta</taxon>
        <taxon>Imparidentia</taxon>
        <taxon>Neoheterodontei</taxon>
        <taxon>Myida</taxon>
        <taxon>Myoidea</taxon>
        <taxon>Myidae</taxon>
        <taxon>Mya</taxon>
    </lineage>
</organism>
<comment type="cofactor">
    <cofactor evidence="1">
        <name>heme</name>
        <dbReference type="ChEBI" id="CHEBI:30413"/>
    </cofactor>
</comment>
<keyword evidence="4 7" id="KW-0560">Oxidoreductase</keyword>
<dbReference type="InterPro" id="IPR002401">
    <property type="entry name" value="Cyt_P450_E_grp-I"/>
</dbReference>
<keyword evidence="3 7" id="KW-0479">Metal-binding</keyword>
<keyword evidence="7" id="KW-0349">Heme</keyword>
<evidence type="ECO:0000313" key="8">
    <source>
        <dbReference type="EMBL" id="WAR07452.1"/>
    </source>
</evidence>
<evidence type="ECO:0000256" key="3">
    <source>
        <dbReference type="ARBA" id="ARBA00022723"/>
    </source>
</evidence>
<reference evidence="8" key="1">
    <citation type="submission" date="2022-11" db="EMBL/GenBank/DDBJ databases">
        <title>Centuries of genome instability and evolution in soft-shell clam transmissible cancer (bioRxiv).</title>
        <authorList>
            <person name="Hart S.F.M."/>
            <person name="Yonemitsu M.A."/>
            <person name="Giersch R.M."/>
            <person name="Beal B.F."/>
            <person name="Arriagada G."/>
            <person name="Davis B.W."/>
            <person name="Ostrander E.A."/>
            <person name="Goff S.P."/>
            <person name="Metzger M.J."/>
        </authorList>
    </citation>
    <scope>NUCLEOTIDE SEQUENCE</scope>
    <source>
        <strain evidence="8">MELC-2E11</strain>
        <tissue evidence="8">Siphon/mantle</tissue>
    </source>
</reference>
<dbReference type="PROSITE" id="PS00086">
    <property type="entry name" value="CYTOCHROME_P450"/>
    <property type="match status" value="1"/>
</dbReference>
<comment type="similarity">
    <text evidence="2 7">Belongs to the cytochrome P450 family.</text>
</comment>
<dbReference type="InterPro" id="IPR017972">
    <property type="entry name" value="Cyt_P450_CS"/>
</dbReference>
<evidence type="ECO:0000256" key="1">
    <source>
        <dbReference type="ARBA" id="ARBA00001971"/>
    </source>
</evidence>
<dbReference type="EMBL" id="CP111017">
    <property type="protein sequence ID" value="WAR07452.1"/>
    <property type="molecule type" value="Genomic_DNA"/>
</dbReference>
<keyword evidence="5 7" id="KW-0408">Iron</keyword>
<dbReference type="Gene3D" id="1.10.630.10">
    <property type="entry name" value="Cytochrome P450"/>
    <property type="match status" value="1"/>
</dbReference>
<evidence type="ECO:0000256" key="4">
    <source>
        <dbReference type="ARBA" id="ARBA00023002"/>
    </source>
</evidence>
<gene>
    <name evidence="8" type="ORF">MAR_017410</name>
</gene>
<sequence>MHVQEYAQGNSVNDLIGALAFYGENLPEKTESTRRNRPSCRKDRAYLPYTEATIHEVLRKSSIVPFALPHFTIADTKLCGFDIDKGTVVFLNLHSVSYEKDFWGDPDVFRPERFLTKQNTLDSSKCQHVLSFGLGRRRCIGEPLVRQEIFLLFATLMQRHRLSIPYPGDVDLSPVPSLVYGPTTCKMRVHER</sequence>
<name>A0ABY7EF71_MYAAR</name>